<sequence length="40" mass="3709">MATSTTAGTIVLASPAAVAIGIAATPAGLLLEGNDVGSLL</sequence>
<evidence type="ECO:0000313" key="1">
    <source>
        <dbReference type="EMBL" id="OOK65157.1"/>
    </source>
</evidence>
<dbReference type="EMBL" id="MVBN01000011">
    <property type="protein sequence ID" value="OOK65157.1"/>
    <property type="molecule type" value="Genomic_DNA"/>
</dbReference>
<evidence type="ECO:0000313" key="2">
    <source>
        <dbReference type="Proteomes" id="UP000188532"/>
    </source>
</evidence>
<gene>
    <name evidence="1" type="ORF">BZL29_7892</name>
</gene>
<reference evidence="1 2" key="1">
    <citation type="submission" date="2017-02" db="EMBL/GenBank/DDBJ databases">
        <title>Complete genome sequences of Mycobacterium kansasii strains isolated from rhesus macaques.</title>
        <authorList>
            <person name="Panda A."/>
            <person name="Nagaraj S."/>
            <person name="Zhao X."/>
            <person name="Tettelin H."/>
            <person name="Detolla L.J."/>
        </authorList>
    </citation>
    <scope>NUCLEOTIDE SEQUENCE [LARGE SCALE GENOMIC DNA]</scope>
    <source>
        <strain evidence="1 2">11-3469</strain>
    </source>
</reference>
<comment type="caution">
    <text evidence="1">The sequence shown here is derived from an EMBL/GenBank/DDBJ whole genome shotgun (WGS) entry which is preliminary data.</text>
</comment>
<organism evidence="1 2">
    <name type="scientific">Mycobacterium kansasii</name>
    <dbReference type="NCBI Taxonomy" id="1768"/>
    <lineage>
        <taxon>Bacteria</taxon>
        <taxon>Bacillati</taxon>
        <taxon>Actinomycetota</taxon>
        <taxon>Actinomycetes</taxon>
        <taxon>Mycobacteriales</taxon>
        <taxon>Mycobacteriaceae</taxon>
        <taxon>Mycobacterium</taxon>
    </lineage>
</organism>
<proteinExistence type="predicted"/>
<dbReference type="AlphaFoldDB" id="A0A1V3WDV8"/>
<accession>A0A1V3WDV8</accession>
<dbReference type="Proteomes" id="UP000188532">
    <property type="component" value="Unassembled WGS sequence"/>
</dbReference>
<protein>
    <submittedName>
        <fullName evidence="1">Putative membrane protein</fullName>
    </submittedName>
</protein>
<name>A0A1V3WDV8_MYCKA</name>